<evidence type="ECO:0000259" key="1">
    <source>
        <dbReference type="Pfam" id="PF01370"/>
    </source>
</evidence>
<comment type="caution">
    <text evidence="2">The sequence shown here is derived from an EMBL/GenBank/DDBJ whole genome shotgun (WGS) entry which is preliminary data.</text>
</comment>
<gene>
    <name evidence="2" type="ORF">A3E29_03325</name>
</gene>
<dbReference type="InterPro" id="IPR050177">
    <property type="entry name" value="Lipid_A_modif_metabolic_enz"/>
</dbReference>
<dbReference type="InterPro" id="IPR001509">
    <property type="entry name" value="Epimerase_deHydtase"/>
</dbReference>
<dbReference type="Gene3D" id="3.40.50.720">
    <property type="entry name" value="NAD(P)-binding Rossmann-like Domain"/>
    <property type="match status" value="1"/>
</dbReference>
<dbReference type="AlphaFoldDB" id="A0A1F5PJJ2"/>
<sequence>MENKKRAVITGGSGFIGTHLTRKLLEIGTYDIVIIDLVPPKVDGVQFVHAEIADLEKIKPYLSDSDVVIHLAAMIGVDNCRNNPEKVRQVNYEDTKNLIDFCAANNVKRFIFSSSSEIYGNSTEIPYREDGIPQPISVYAQCKLQIENYLKTKAENMSVGIVRFFNVYGPGQKDSFVVSIFLKAALNHEPINIFGAGNQTRCFTYVGDAASGVARLVEYDQTPYEIVNIGNPNELSIKDVAELVLKKISQSKSVINYKTYGAGEVRDVSLEIDRRVPSIEKARDLLGFEAKTNLSDGMSLILQAYAPVLSGQSISAGH</sequence>
<dbReference type="PANTHER" id="PTHR43245:SF13">
    <property type="entry name" value="UDP-D-APIOSE_UDP-D-XYLOSE SYNTHASE 2"/>
    <property type="match status" value="1"/>
</dbReference>
<evidence type="ECO:0000313" key="2">
    <source>
        <dbReference type="EMBL" id="OGE90113.1"/>
    </source>
</evidence>
<organism evidence="2 3">
    <name type="scientific">Candidatus Doudnabacteria bacterium RIFCSPHIGHO2_12_FULL_48_16</name>
    <dbReference type="NCBI Taxonomy" id="1817838"/>
    <lineage>
        <taxon>Bacteria</taxon>
        <taxon>Candidatus Doudnaibacteriota</taxon>
    </lineage>
</organism>
<dbReference type="InterPro" id="IPR036291">
    <property type="entry name" value="NAD(P)-bd_dom_sf"/>
</dbReference>
<proteinExistence type="predicted"/>
<dbReference type="Proteomes" id="UP000177682">
    <property type="component" value="Unassembled WGS sequence"/>
</dbReference>
<dbReference type="SUPFAM" id="SSF51735">
    <property type="entry name" value="NAD(P)-binding Rossmann-fold domains"/>
    <property type="match status" value="1"/>
</dbReference>
<dbReference type="PRINTS" id="PR01713">
    <property type="entry name" value="NUCEPIMERASE"/>
</dbReference>
<protein>
    <recommendedName>
        <fullName evidence="1">NAD-dependent epimerase/dehydratase domain-containing protein</fullName>
    </recommendedName>
</protein>
<name>A0A1F5PJJ2_9BACT</name>
<reference evidence="2 3" key="1">
    <citation type="journal article" date="2016" name="Nat. Commun.">
        <title>Thousands of microbial genomes shed light on interconnected biogeochemical processes in an aquifer system.</title>
        <authorList>
            <person name="Anantharaman K."/>
            <person name="Brown C.T."/>
            <person name="Hug L.A."/>
            <person name="Sharon I."/>
            <person name="Castelle C.J."/>
            <person name="Probst A.J."/>
            <person name="Thomas B.C."/>
            <person name="Singh A."/>
            <person name="Wilkins M.J."/>
            <person name="Karaoz U."/>
            <person name="Brodie E.L."/>
            <person name="Williams K.H."/>
            <person name="Hubbard S.S."/>
            <person name="Banfield J.F."/>
        </authorList>
    </citation>
    <scope>NUCLEOTIDE SEQUENCE [LARGE SCALE GENOMIC DNA]</scope>
</reference>
<accession>A0A1F5PJJ2</accession>
<feature type="domain" description="NAD-dependent epimerase/dehydratase" evidence="1">
    <location>
        <begin position="8"/>
        <end position="230"/>
    </location>
</feature>
<evidence type="ECO:0000313" key="3">
    <source>
        <dbReference type="Proteomes" id="UP000177682"/>
    </source>
</evidence>
<dbReference type="EMBL" id="MFEY01000007">
    <property type="protein sequence ID" value="OGE90113.1"/>
    <property type="molecule type" value="Genomic_DNA"/>
</dbReference>
<dbReference type="PANTHER" id="PTHR43245">
    <property type="entry name" value="BIFUNCTIONAL POLYMYXIN RESISTANCE PROTEIN ARNA"/>
    <property type="match status" value="1"/>
</dbReference>
<dbReference type="Pfam" id="PF01370">
    <property type="entry name" value="Epimerase"/>
    <property type="match status" value="1"/>
</dbReference>